<evidence type="ECO:0000313" key="1">
    <source>
        <dbReference type="EMBL" id="KAJ3498902.1"/>
    </source>
</evidence>
<keyword evidence="2" id="KW-1185">Reference proteome</keyword>
<sequence>MLLRDATKVVGRAWLLLVTLSPACGAMTNNQIFRKSWAECGPSKDDNCLTEHISDLDVFKCSRCQEHYPELMANVGNTSPELQKKCYDMINDEETHYSTYYDRGSLVKSCTTPRNLLYDGAVGCICGGGVMLHCSQGGDISKSTAPSCPSKPVARQAMPQGAPRAYDRSQPKPPKAPKGKSSGTSHAASKAQQSDDNDAEETDDDDGSGDDGEEEFIDDDNGSVDTRAFPPDPEEQFSPILDDREVSFYIDIYERVVYVDQDTHEFIDFEPYVRYPAASYDEIHDSPVENTKYLRRNYFYPLSNRVWYYQWLVGPDVYKQYATQDSDSSRTIGASSGYTFSDHPKAQATQTAASANPTTSPGATAAATSSGGLSNVASSTASVSSSTAASTPSGSSSAAASRLVPLSWLLMLQLLAIAYHGI</sequence>
<protein>
    <submittedName>
        <fullName evidence="1">Uncharacterized protein</fullName>
    </submittedName>
</protein>
<organism evidence="1 2">
    <name type="scientific">Lecanicillium saksenae</name>
    <dbReference type="NCBI Taxonomy" id="468837"/>
    <lineage>
        <taxon>Eukaryota</taxon>
        <taxon>Fungi</taxon>
        <taxon>Dikarya</taxon>
        <taxon>Ascomycota</taxon>
        <taxon>Pezizomycotina</taxon>
        <taxon>Sordariomycetes</taxon>
        <taxon>Hypocreomycetidae</taxon>
        <taxon>Hypocreales</taxon>
        <taxon>Cordycipitaceae</taxon>
        <taxon>Lecanicillium</taxon>
    </lineage>
</organism>
<evidence type="ECO:0000313" key="2">
    <source>
        <dbReference type="Proteomes" id="UP001148737"/>
    </source>
</evidence>
<proteinExistence type="predicted"/>
<accession>A0ACC1R5L8</accession>
<reference evidence="1" key="1">
    <citation type="submission" date="2022-07" db="EMBL/GenBank/DDBJ databases">
        <title>Genome Sequence of Lecanicillium saksenae.</title>
        <authorList>
            <person name="Buettner E."/>
        </authorList>
    </citation>
    <scope>NUCLEOTIDE SEQUENCE</scope>
    <source>
        <strain evidence="1">VT-O1</strain>
    </source>
</reference>
<dbReference type="Proteomes" id="UP001148737">
    <property type="component" value="Unassembled WGS sequence"/>
</dbReference>
<dbReference type="EMBL" id="JANAKD010000029">
    <property type="protein sequence ID" value="KAJ3498902.1"/>
    <property type="molecule type" value="Genomic_DNA"/>
</dbReference>
<gene>
    <name evidence="1" type="ORF">NLG97_g752</name>
</gene>
<name>A0ACC1R5L8_9HYPO</name>
<comment type="caution">
    <text evidence="1">The sequence shown here is derived from an EMBL/GenBank/DDBJ whole genome shotgun (WGS) entry which is preliminary data.</text>
</comment>